<evidence type="ECO:0000256" key="2">
    <source>
        <dbReference type="ARBA" id="ARBA00022664"/>
    </source>
</evidence>
<dbReference type="Pfam" id="PF06424">
    <property type="entry name" value="PRP1_N"/>
    <property type="match status" value="1"/>
</dbReference>
<organism evidence="9 10">
    <name type="scientific">Boothiomyces macroporosus</name>
    <dbReference type="NCBI Taxonomy" id="261099"/>
    <lineage>
        <taxon>Eukaryota</taxon>
        <taxon>Fungi</taxon>
        <taxon>Fungi incertae sedis</taxon>
        <taxon>Chytridiomycota</taxon>
        <taxon>Chytridiomycota incertae sedis</taxon>
        <taxon>Chytridiomycetes</taxon>
        <taxon>Rhizophydiales</taxon>
        <taxon>Terramycetaceae</taxon>
        <taxon>Boothiomyces</taxon>
    </lineage>
</organism>
<comment type="subcellular location">
    <subcellularLocation>
        <location evidence="1">Nucleus</location>
    </subcellularLocation>
</comment>
<dbReference type="GO" id="GO:0071013">
    <property type="term" value="C:catalytic step 2 spliceosome"/>
    <property type="evidence" value="ECO:0007669"/>
    <property type="project" value="TreeGrafter"/>
</dbReference>
<dbReference type="SUPFAM" id="SSF48452">
    <property type="entry name" value="TPR-like"/>
    <property type="match status" value="3"/>
</dbReference>
<dbReference type="AlphaFoldDB" id="A0AAD5UKR2"/>
<dbReference type="PANTHER" id="PTHR11246">
    <property type="entry name" value="PRE-MRNA SPLICING FACTOR"/>
    <property type="match status" value="1"/>
</dbReference>
<protein>
    <recommendedName>
        <fullName evidence="8">PRP1 splicing factor N-terminal domain-containing protein</fullName>
    </recommendedName>
</protein>
<feature type="region of interest" description="Disordered" evidence="7">
    <location>
        <begin position="1"/>
        <end position="119"/>
    </location>
</feature>
<dbReference type="PANTHER" id="PTHR11246:SF1">
    <property type="entry name" value="PRE-MRNA-PROCESSING FACTOR 6"/>
    <property type="match status" value="1"/>
</dbReference>
<dbReference type="InterPro" id="IPR003107">
    <property type="entry name" value="HAT"/>
</dbReference>
<feature type="compositionally biased region" description="Acidic residues" evidence="7">
    <location>
        <begin position="59"/>
        <end position="71"/>
    </location>
</feature>
<keyword evidence="4" id="KW-0508">mRNA splicing</keyword>
<dbReference type="Pfam" id="PF13181">
    <property type="entry name" value="TPR_8"/>
    <property type="match status" value="1"/>
</dbReference>
<reference evidence="9" key="1">
    <citation type="submission" date="2020-05" db="EMBL/GenBank/DDBJ databases">
        <title>Phylogenomic resolution of chytrid fungi.</title>
        <authorList>
            <person name="Stajich J.E."/>
            <person name="Amses K."/>
            <person name="Simmons R."/>
            <person name="Seto K."/>
            <person name="Myers J."/>
            <person name="Bonds A."/>
            <person name="Quandt C.A."/>
            <person name="Barry K."/>
            <person name="Liu P."/>
            <person name="Grigoriev I."/>
            <person name="Longcore J.E."/>
            <person name="James T.Y."/>
        </authorList>
    </citation>
    <scope>NUCLEOTIDE SEQUENCE</scope>
    <source>
        <strain evidence="9">PLAUS21</strain>
    </source>
</reference>
<feature type="compositionally biased region" description="Basic and acidic residues" evidence="7">
    <location>
        <begin position="89"/>
        <end position="119"/>
    </location>
</feature>
<dbReference type="FunFam" id="1.25.40.10:FF:001362">
    <property type="entry name" value="RNA splicing factor"/>
    <property type="match status" value="1"/>
</dbReference>
<feature type="domain" description="PRP1 splicing factor N-terminal" evidence="8">
    <location>
        <begin position="11"/>
        <end position="156"/>
    </location>
</feature>
<evidence type="ECO:0000256" key="4">
    <source>
        <dbReference type="ARBA" id="ARBA00023187"/>
    </source>
</evidence>
<dbReference type="InterPro" id="IPR010491">
    <property type="entry name" value="PRP1_N"/>
</dbReference>
<dbReference type="InterPro" id="IPR019734">
    <property type="entry name" value="TPR_rpt"/>
</dbReference>
<sequence>MAVPDFMSREAPPNYIAGLGRGATGFTTRSDLGSVADDGGAALATAQAAAQGKGKRERDDDDFNQYEDPDNETGLFNGTPYEREDEEADRIYREVEQKMDERRRARREAKEKEELEKFRKEKPKIQEQFADLKKGLKTMSEDEWASIPEVQDMVRKRGQKKVKVDEVYGERLTSMPDTILLSNIAQTQFATSLDTAEQSLGVEGTSTDFNLFREARDRVLGVKLDQAADSVQGQTNVNSKGYLTDLGSVEIKSDTEISDIKKARTLLQSVIQTNPKHGPGWIAAARLEEVATKLAAARDIIGRGCEACPESEDVWLEAARLNNPDAAKVILANAVRHLPQSVNIWMRAKVLETDRKVQKRILRRALEYIPNSVAIWKAAISLEEDSEDAKVLLSRAVECVPLSVELWLALANLETYQKAQTIINKALKANPTSHEVWLAGAKLEEQNNTQERVEKLIKAAVARLRQKGAMLDREQWLKEAIQCEKEGFLGICKAIIKETVSLDVEEEELKTTLLDDAENTAKEGAIATARLVHEHAISLYPNDEDVWQAAAFFEKEKGTKESLEKLLEKAVEDVPEIELLWLMWAKDKWLSGDVDGAKAILQRGFDANPNSEEIWLAAIKLEIETKEYENAKTFLAQARQRVDSDRVWMKSAVLERILKNYDEALQIVEGGIKKFPTFEKLWIMKGQILQDDKKDFEKARIHYALAVKTLPKSIVLWKLASNLEEQLGVSVKARAILERARILNPKNADLWTEAVNVEQRAGNAAMAKVLLAKGIQECPSSGSLWCLSIVLENKPQRRARSQDAMRSCDNDPQVIVTIARLFWSERKSDKARNWFQRAVKINPDLGDSWAWWYKFECSHGTKEQQQEVIEKCTNESPHHGPEWQIELKRLENIGKPTSEILKIVSTKLKNNL</sequence>
<dbReference type="Gene3D" id="1.25.40.10">
    <property type="entry name" value="Tetratricopeptide repeat domain"/>
    <property type="match status" value="4"/>
</dbReference>
<keyword evidence="6" id="KW-0802">TPR repeat</keyword>
<accession>A0AAD5UKR2</accession>
<gene>
    <name evidence="9" type="ORF">HK103_004502</name>
</gene>
<dbReference type="GO" id="GO:0046540">
    <property type="term" value="C:U4/U6 x U5 tri-snRNP complex"/>
    <property type="evidence" value="ECO:0007669"/>
    <property type="project" value="TreeGrafter"/>
</dbReference>
<proteinExistence type="predicted"/>
<evidence type="ECO:0000313" key="10">
    <source>
        <dbReference type="Proteomes" id="UP001210925"/>
    </source>
</evidence>
<evidence type="ECO:0000256" key="5">
    <source>
        <dbReference type="ARBA" id="ARBA00023242"/>
    </source>
</evidence>
<keyword evidence="5" id="KW-0539">Nucleus</keyword>
<feature type="compositionally biased region" description="Low complexity" evidence="7">
    <location>
        <begin position="36"/>
        <end position="52"/>
    </location>
</feature>
<keyword evidence="2" id="KW-0507">mRNA processing</keyword>
<evidence type="ECO:0000256" key="7">
    <source>
        <dbReference type="SAM" id="MobiDB-lite"/>
    </source>
</evidence>
<keyword evidence="3" id="KW-0677">Repeat</keyword>
<dbReference type="InterPro" id="IPR045075">
    <property type="entry name" value="Syf1-like"/>
</dbReference>
<name>A0AAD5UKR2_9FUNG</name>
<keyword evidence="10" id="KW-1185">Reference proteome</keyword>
<evidence type="ECO:0000313" key="9">
    <source>
        <dbReference type="EMBL" id="KAJ3257427.1"/>
    </source>
</evidence>
<evidence type="ECO:0000256" key="3">
    <source>
        <dbReference type="ARBA" id="ARBA00022737"/>
    </source>
</evidence>
<dbReference type="Pfam" id="PF14559">
    <property type="entry name" value="TPR_19"/>
    <property type="match status" value="1"/>
</dbReference>
<evidence type="ECO:0000256" key="1">
    <source>
        <dbReference type="ARBA" id="ARBA00004123"/>
    </source>
</evidence>
<dbReference type="Proteomes" id="UP001210925">
    <property type="component" value="Unassembled WGS sequence"/>
</dbReference>
<evidence type="ECO:0000259" key="8">
    <source>
        <dbReference type="Pfam" id="PF06424"/>
    </source>
</evidence>
<feature type="repeat" description="TPR" evidence="6">
    <location>
        <begin position="812"/>
        <end position="845"/>
    </location>
</feature>
<comment type="caution">
    <text evidence="9">The sequence shown here is derived from an EMBL/GenBank/DDBJ whole genome shotgun (WGS) entry which is preliminary data.</text>
</comment>
<dbReference type="GO" id="GO:0000244">
    <property type="term" value="P:spliceosomal tri-snRNP complex assembly"/>
    <property type="evidence" value="ECO:0007669"/>
    <property type="project" value="TreeGrafter"/>
</dbReference>
<evidence type="ECO:0000256" key="6">
    <source>
        <dbReference type="PROSITE-ProRule" id="PRU00339"/>
    </source>
</evidence>
<dbReference type="InterPro" id="IPR011990">
    <property type="entry name" value="TPR-like_helical_dom_sf"/>
</dbReference>
<dbReference type="FunFam" id="1.25.40.10:FF:000384">
    <property type="entry name" value="Probable pre-mRNA splicing factor prp1"/>
    <property type="match status" value="1"/>
</dbReference>
<dbReference type="SMART" id="SM00386">
    <property type="entry name" value="HAT"/>
    <property type="match status" value="13"/>
</dbReference>
<dbReference type="PROSITE" id="PS50005">
    <property type="entry name" value="TPR"/>
    <property type="match status" value="1"/>
</dbReference>
<dbReference type="EMBL" id="JADGKB010000038">
    <property type="protein sequence ID" value="KAJ3257427.1"/>
    <property type="molecule type" value="Genomic_DNA"/>
</dbReference>